<comment type="caution">
    <text evidence="3">The sequence shown here is derived from an EMBL/GenBank/DDBJ whole genome shotgun (WGS) entry which is preliminary data.</text>
</comment>
<name>A0A5C5GBA7_9RHOB</name>
<keyword evidence="4" id="KW-1185">Reference proteome</keyword>
<proteinExistence type="predicted"/>
<feature type="domain" description="Anti-sigma K factor RskA C-terminal" evidence="2">
    <location>
        <begin position="97"/>
        <end position="223"/>
    </location>
</feature>
<keyword evidence="1" id="KW-0472">Membrane</keyword>
<organism evidence="3 4">
    <name type="scientific">Pelagovum pacificum</name>
    <dbReference type="NCBI Taxonomy" id="2588711"/>
    <lineage>
        <taxon>Bacteria</taxon>
        <taxon>Pseudomonadati</taxon>
        <taxon>Pseudomonadota</taxon>
        <taxon>Alphaproteobacteria</taxon>
        <taxon>Rhodobacterales</taxon>
        <taxon>Paracoccaceae</taxon>
        <taxon>Pelagovum</taxon>
    </lineage>
</organism>
<evidence type="ECO:0000313" key="4">
    <source>
        <dbReference type="Proteomes" id="UP000314011"/>
    </source>
</evidence>
<dbReference type="GO" id="GO:0006417">
    <property type="term" value="P:regulation of translation"/>
    <property type="evidence" value="ECO:0007669"/>
    <property type="project" value="TreeGrafter"/>
</dbReference>
<evidence type="ECO:0000256" key="1">
    <source>
        <dbReference type="SAM" id="Phobius"/>
    </source>
</evidence>
<feature type="transmembrane region" description="Helical" evidence="1">
    <location>
        <begin position="86"/>
        <end position="109"/>
    </location>
</feature>
<evidence type="ECO:0000259" key="2">
    <source>
        <dbReference type="Pfam" id="PF10099"/>
    </source>
</evidence>
<dbReference type="GO" id="GO:0016989">
    <property type="term" value="F:sigma factor antagonist activity"/>
    <property type="evidence" value="ECO:0007669"/>
    <property type="project" value="TreeGrafter"/>
</dbReference>
<reference evidence="3 4" key="1">
    <citation type="submission" date="2019-06" db="EMBL/GenBank/DDBJ databases">
        <title>Genome of new Rhodobacteraceae sp. SM1903.</title>
        <authorList>
            <person name="Ren X."/>
        </authorList>
    </citation>
    <scope>NUCLEOTIDE SEQUENCE [LARGE SCALE GENOMIC DNA]</scope>
    <source>
        <strain evidence="3 4">SM1903</strain>
    </source>
</reference>
<dbReference type="OrthoDB" id="9816387at2"/>
<dbReference type="PANTHER" id="PTHR37461:SF1">
    <property type="entry name" value="ANTI-SIGMA-K FACTOR RSKA"/>
    <property type="match status" value="1"/>
</dbReference>
<dbReference type="Pfam" id="PF10099">
    <property type="entry name" value="RskA_C"/>
    <property type="match status" value="1"/>
</dbReference>
<dbReference type="GO" id="GO:0005886">
    <property type="term" value="C:plasma membrane"/>
    <property type="evidence" value="ECO:0007669"/>
    <property type="project" value="InterPro"/>
</dbReference>
<protein>
    <recommendedName>
        <fullName evidence="2">Anti-sigma K factor RskA C-terminal domain-containing protein</fullName>
    </recommendedName>
</protein>
<dbReference type="RefSeq" id="WP_140197132.1">
    <property type="nucleotide sequence ID" value="NZ_CP065915.1"/>
</dbReference>
<keyword evidence="1" id="KW-0812">Transmembrane</keyword>
<dbReference type="InterPro" id="IPR051474">
    <property type="entry name" value="Anti-sigma-K/W_factor"/>
</dbReference>
<evidence type="ECO:0000313" key="3">
    <source>
        <dbReference type="EMBL" id="TNY30867.1"/>
    </source>
</evidence>
<dbReference type="Proteomes" id="UP000314011">
    <property type="component" value="Unassembled WGS sequence"/>
</dbReference>
<sequence length="232" mass="24458">MSGPDERDDDDSGLAAEYVLGLLSEGERDECVARLRSDSVFRQDVLSWTERMALIADVEVEPVTPPATLYRDLERRLFGAGAKKGFFARLGILPALLGAAAAALILLVVTQMGLLQPGGPTLTPAYQVEMASEGGDLVVVAAIDPESGMLAVNRLEGDRREGRDLQLWFAETDDAAPVSIGVLPEARVAEFALPDGATVEQAHFAVSDEPPGGSPTGSPTGDVLAVGYVEPL</sequence>
<dbReference type="EMBL" id="VFFF01000003">
    <property type="protein sequence ID" value="TNY30867.1"/>
    <property type="molecule type" value="Genomic_DNA"/>
</dbReference>
<gene>
    <name evidence="3" type="ORF">FHY64_17310</name>
</gene>
<accession>A0A5C5GBA7</accession>
<dbReference type="InterPro" id="IPR018764">
    <property type="entry name" value="RskA_C"/>
</dbReference>
<dbReference type="PANTHER" id="PTHR37461">
    <property type="entry name" value="ANTI-SIGMA-K FACTOR RSKA"/>
    <property type="match status" value="1"/>
</dbReference>
<keyword evidence="1" id="KW-1133">Transmembrane helix</keyword>
<dbReference type="AlphaFoldDB" id="A0A5C5GBA7"/>